<name>A0AAD8NNX5_TARER</name>
<gene>
    <name evidence="2" type="ORF">QVD17_31192</name>
</gene>
<keyword evidence="3" id="KW-1185">Reference proteome</keyword>
<dbReference type="EMBL" id="JAUHHV010000008">
    <property type="protein sequence ID" value="KAK1415411.1"/>
    <property type="molecule type" value="Genomic_DNA"/>
</dbReference>
<accession>A0AAD8NNX5</accession>
<proteinExistence type="predicted"/>
<feature type="region of interest" description="Disordered" evidence="1">
    <location>
        <begin position="93"/>
        <end position="115"/>
    </location>
</feature>
<dbReference type="Proteomes" id="UP001229421">
    <property type="component" value="Unassembled WGS sequence"/>
</dbReference>
<evidence type="ECO:0000256" key="1">
    <source>
        <dbReference type="SAM" id="MobiDB-lite"/>
    </source>
</evidence>
<organism evidence="2 3">
    <name type="scientific">Tagetes erecta</name>
    <name type="common">African marigold</name>
    <dbReference type="NCBI Taxonomy" id="13708"/>
    <lineage>
        <taxon>Eukaryota</taxon>
        <taxon>Viridiplantae</taxon>
        <taxon>Streptophyta</taxon>
        <taxon>Embryophyta</taxon>
        <taxon>Tracheophyta</taxon>
        <taxon>Spermatophyta</taxon>
        <taxon>Magnoliopsida</taxon>
        <taxon>eudicotyledons</taxon>
        <taxon>Gunneridae</taxon>
        <taxon>Pentapetalae</taxon>
        <taxon>asterids</taxon>
        <taxon>campanulids</taxon>
        <taxon>Asterales</taxon>
        <taxon>Asteraceae</taxon>
        <taxon>Asteroideae</taxon>
        <taxon>Heliantheae alliance</taxon>
        <taxon>Tageteae</taxon>
        <taxon>Tagetes</taxon>
    </lineage>
</organism>
<evidence type="ECO:0000313" key="3">
    <source>
        <dbReference type="Proteomes" id="UP001229421"/>
    </source>
</evidence>
<reference evidence="2" key="1">
    <citation type="journal article" date="2023" name="bioRxiv">
        <title>Improved chromosome-level genome assembly for marigold (Tagetes erecta).</title>
        <authorList>
            <person name="Jiang F."/>
            <person name="Yuan L."/>
            <person name="Wang S."/>
            <person name="Wang H."/>
            <person name="Xu D."/>
            <person name="Wang A."/>
            <person name="Fan W."/>
        </authorList>
    </citation>
    <scope>NUCLEOTIDE SEQUENCE</scope>
    <source>
        <strain evidence="2">WSJ</strain>
        <tissue evidence="2">Leaf</tissue>
    </source>
</reference>
<protein>
    <submittedName>
        <fullName evidence="2">Uncharacterized protein</fullName>
    </submittedName>
</protein>
<dbReference type="InterPro" id="IPR009902">
    <property type="entry name" value="DUF1442"/>
</dbReference>
<dbReference type="AlphaFoldDB" id="A0AAD8NNX5"/>
<comment type="caution">
    <text evidence="2">The sequence shown here is derived from an EMBL/GenBank/DDBJ whole genome shotgun (WGS) entry which is preliminary data.</text>
</comment>
<dbReference type="Pfam" id="PF07279">
    <property type="entry name" value="DUF1442"/>
    <property type="match status" value="1"/>
</dbReference>
<evidence type="ECO:0000313" key="2">
    <source>
        <dbReference type="EMBL" id="KAK1415411.1"/>
    </source>
</evidence>
<sequence length="115" mass="12811">MNKARMSPEVIVGEPEKVVKELEYIDFLLIVEYIDFLLIDLKKINEFDRILKAAKFGRRGAVVVCLNGGSRVVLDGGSRRIVRLVLILRCDVSGYGEDGGGDKDEDDNNVTNLVL</sequence>